<dbReference type="Proteomes" id="UP000822688">
    <property type="component" value="Chromosome 1"/>
</dbReference>
<name>A0A8T0J489_CERPU</name>
<dbReference type="AlphaFoldDB" id="A0A8T0J489"/>
<proteinExistence type="predicted"/>
<feature type="signal peptide" evidence="1">
    <location>
        <begin position="1"/>
        <end position="26"/>
    </location>
</feature>
<evidence type="ECO:0000313" key="3">
    <source>
        <dbReference type="Proteomes" id="UP000822688"/>
    </source>
</evidence>
<protein>
    <submittedName>
        <fullName evidence="2">Uncharacterized protein</fullName>
    </submittedName>
</protein>
<evidence type="ECO:0000256" key="1">
    <source>
        <dbReference type="SAM" id="SignalP"/>
    </source>
</evidence>
<sequence>MLSKEYMGRIWSLALAVLRHILRSAAVLPVPSSKYLSCGRFGCCFKTGVATGLCQGCWPGDCIGIDKLTFVTLIGVQILLNLQVAVNFIYL</sequence>
<keyword evidence="3" id="KW-1185">Reference proteome</keyword>
<dbReference type="EMBL" id="CM026421">
    <property type="protein sequence ID" value="KAG0590355.1"/>
    <property type="molecule type" value="Genomic_DNA"/>
</dbReference>
<reference evidence="2" key="1">
    <citation type="submission" date="2020-06" db="EMBL/GenBank/DDBJ databases">
        <title>WGS assembly of Ceratodon purpureus strain R40.</title>
        <authorList>
            <person name="Carey S.B."/>
            <person name="Jenkins J."/>
            <person name="Shu S."/>
            <person name="Lovell J.T."/>
            <person name="Sreedasyam A."/>
            <person name="Maumus F."/>
            <person name="Tiley G.P."/>
            <person name="Fernandez-Pozo N."/>
            <person name="Barry K."/>
            <person name="Chen C."/>
            <person name="Wang M."/>
            <person name="Lipzen A."/>
            <person name="Daum C."/>
            <person name="Saski C.A."/>
            <person name="Payton A.C."/>
            <person name="Mcbreen J.C."/>
            <person name="Conrad R.E."/>
            <person name="Kollar L.M."/>
            <person name="Olsson S."/>
            <person name="Huttunen S."/>
            <person name="Landis J.B."/>
            <person name="Wickett N.J."/>
            <person name="Johnson M.G."/>
            <person name="Rensing S.A."/>
            <person name="Grimwood J."/>
            <person name="Schmutz J."/>
            <person name="Mcdaniel S.F."/>
        </authorList>
    </citation>
    <scope>NUCLEOTIDE SEQUENCE</scope>
    <source>
        <strain evidence="2">R40</strain>
    </source>
</reference>
<feature type="chain" id="PRO_5035809031" evidence="1">
    <location>
        <begin position="27"/>
        <end position="91"/>
    </location>
</feature>
<comment type="caution">
    <text evidence="2">The sequence shown here is derived from an EMBL/GenBank/DDBJ whole genome shotgun (WGS) entry which is preliminary data.</text>
</comment>
<accession>A0A8T0J489</accession>
<keyword evidence="1" id="KW-0732">Signal</keyword>
<evidence type="ECO:0000313" key="2">
    <source>
        <dbReference type="EMBL" id="KAG0590355.1"/>
    </source>
</evidence>
<gene>
    <name evidence="2" type="ORF">KC19_1G092800</name>
</gene>
<organism evidence="2 3">
    <name type="scientific">Ceratodon purpureus</name>
    <name type="common">Fire moss</name>
    <name type="synonym">Dicranum purpureum</name>
    <dbReference type="NCBI Taxonomy" id="3225"/>
    <lineage>
        <taxon>Eukaryota</taxon>
        <taxon>Viridiplantae</taxon>
        <taxon>Streptophyta</taxon>
        <taxon>Embryophyta</taxon>
        <taxon>Bryophyta</taxon>
        <taxon>Bryophytina</taxon>
        <taxon>Bryopsida</taxon>
        <taxon>Dicranidae</taxon>
        <taxon>Pseudoditrichales</taxon>
        <taxon>Ditrichaceae</taxon>
        <taxon>Ceratodon</taxon>
    </lineage>
</organism>